<evidence type="ECO:0000256" key="6">
    <source>
        <dbReference type="HAMAP-Rule" id="MF_01894"/>
    </source>
</evidence>
<dbReference type="GO" id="GO:0007059">
    <property type="term" value="P:chromosome segregation"/>
    <property type="evidence" value="ECO:0007669"/>
    <property type="project" value="UniProtKB-UniRule"/>
</dbReference>
<dbReference type="InterPro" id="IPR011890">
    <property type="entry name" value="SMC_prok"/>
</dbReference>
<keyword evidence="4 6" id="KW-0175">Coiled coil</keyword>
<dbReference type="GO" id="GO:0007062">
    <property type="term" value="P:sister chromatid cohesion"/>
    <property type="evidence" value="ECO:0007669"/>
    <property type="project" value="InterPro"/>
</dbReference>
<comment type="domain">
    <text evidence="6">Contains large globular domains required for ATP hydrolysis at each terminus and a third globular domain forming a flexible hinge near the middle of the molecule. These domains are separated by coiled-coil structures.</text>
</comment>
<dbReference type="OrthoDB" id="9808768at2"/>
<dbReference type="HAMAP" id="MF_01894">
    <property type="entry name" value="Smc_prok"/>
    <property type="match status" value="1"/>
</dbReference>
<feature type="coiled-coil region" evidence="6">
    <location>
        <begin position="307"/>
        <end position="507"/>
    </location>
</feature>
<feature type="coiled-coil region" evidence="6">
    <location>
        <begin position="663"/>
        <end position="900"/>
    </location>
</feature>
<dbReference type="PIRSF" id="PIRSF005719">
    <property type="entry name" value="SMC"/>
    <property type="match status" value="1"/>
</dbReference>
<dbReference type="GO" id="GO:0030261">
    <property type="term" value="P:chromosome condensation"/>
    <property type="evidence" value="ECO:0007669"/>
    <property type="project" value="InterPro"/>
</dbReference>
<dbReference type="InterPro" id="IPR027417">
    <property type="entry name" value="P-loop_NTPase"/>
</dbReference>
<feature type="coiled-coil region" evidence="6">
    <location>
        <begin position="191"/>
        <end position="271"/>
    </location>
</feature>
<feature type="domain" description="RecF/RecN/SMC N-terminal" evidence="7">
    <location>
        <begin position="3"/>
        <end position="138"/>
    </location>
</feature>
<accession>A0A1Z9YUP1</accession>
<dbReference type="GO" id="GO:0006260">
    <property type="term" value="P:DNA replication"/>
    <property type="evidence" value="ECO:0007669"/>
    <property type="project" value="UniProtKB-UniRule"/>
</dbReference>
<organism evidence="8 9">
    <name type="scientific">Acinetobacter populi</name>
    <dbReference type="NCBI Taxonomy" id="1582270"/>
    <lineage>
        <taxon>Bacteria</taxon>
        <taxon>Pseudomonadati</taxon>
        <taxon>Pseudomonadota</taxon>
        <taxon>Gammaproteobacteria</taxon>
        <taxon>Moraxellales</taxon>
        <taxon>Moraxellaceae</taxon>
        <taxon>Acinetobacter</taxon>
    </lineage>
</organism>
<comment type="subcellular location">
    <subcellularLocation>
        <location evidence="6">Cytoplasm</location>
    </subcellularLocation>
</comment>
<dbReference type="GO" id="GO:0005524">
    <property type="term" value="F:ATP binding"/>
    <property type="evidence" value="ECO:0007669"/>
    <property type="project" value="UniProtKB-UniRule"/>
</dbReference>
<feature type="domain" description="RecF/RecN/SMC N-terminal" evidence="7">
    <location>
        <begin position="667"/>
        <end position="1146"/>
    </location>
</feature>
<evidence type="ECO:0000256" key="4">
    <source>
        <dbReference type="ARBA" id="ARBA00023054"/>
    </source>
</evidence>
<gene>
    <name evidence="6" type="primary">smc</name>
    <name evidence="8" type="ORF">CAP51_14535</name>
</gene>
<keyword evidence="2 6" id="KW-0547">Nucleotide-binding</keyword>
<comment type="subunit">
    <text evidence="6">Homodimer.</text>
</comment>
<protein>
    <recommendedName>
        <fullName evidence="6">Chromosome partition protein Smc</fullName>
    </recommendedName>
</protein>
<proteinExistence type="inferred from homology"/>
<evidence type="ECO:0000256" key="2">
    <source>
        <dbReference type="ARBA" id="ARBA00022741"/>
    </source>
</evidence>
<evidence type="ECO:0000256" key="5">
    <source>
        <dbReference type="ARBA" id="ARBA00023125"/>
    </source>
</evidence>
<evidence type="ECO:0000256" key="3">
    <source>
        <dbReference type="ARBA" id="ARBA00022840"/>
    </source>
</evidence>
<dbReference type="InterPro" id="IPR003395">
    <property type="entry name" value="RecF/RecN/SMC_N"/>
</dbReference>
<dbReference type="SUPFAM" id="SSF52540">
    <property type="entry name" value="P-loop containing nucleoside triphosphate hydrolases"/>
    <property type="match status" value="2"/>
</dbReference>
<dbReference type="AlphaFoldDB" id="A0A1Z9YUP1"/>
<dbReference type="Pfam" id="PF02463">
    <property type="entry name" value="SMC_N"/>
    <property type="match status" value="2"/>
</dbReference>
<comment type="function">
    <text evidence="6">Required for chromosome condensation and partitioning.</text>
</comment>
<keyword evidence="5 6" id="KW-0238">DNA-binding</keyword>
<dbReference type="Gene3D" id="3.40.50.300">
    <property type="entry name" value="P-loop containing nucleotide triphosphate hydrolases"/>
    <property type="match status" value="2"/>
</dbReference>
<dbReference type="CDD" id="cd03278">
    <property type="entry name" value="ABC_SMC_barmotin"/>
    <property type="match status" value="1"/>
</dbReference>
<dbReference type="GO" id="GO:0003677">
    <property type="term" value="F:DNA binding"/>
    <property type="evidence" value="ECO:0007669"/>
    <property type="project" value="UniProtKB-UniRule"/>
</dbReference>
<keyword evidence="3 6" id="KW-0067">ATP-binding</keyword>
<dbReference type="Proteomes" id="UP000196536">
    <property type="component" value="Unassembled WGS sequence"/>
</dbReference>
<sequence>MRLSSLKLVGFKSFAESTTLHFKDNRSAIVGPNGCGKSNVIDAIRWVMGESSAKQLRGGNMQDVIFAGTSQRKPVGVASVELRFENTYGKLGGAYNAYSELSVKRQVNREGKSEYFLNGTRCRRKDITDIFLGTGLGPRSYAVIEQGMINRLVDAKPEEMRVFIEEAAGISRYQARRRETLQHLEHTQSNLSRLNDIALELNSQIKTLKRQAEQAEKYQKLKQEIVSYKIQLLSQQYIQALSQVERLTKQLTELTEQYQQQHKALEQIEIEGHLLQQKIQQQLPQAEVLQQNWQQAQQQHQQVLWQLQQDQAQQAQISQNIQGFEQQHQVLQDEHVKIAQELGQLSAQMIASQQQLQDVEQIQKESEQDLSALNSRFTQQEQEFNKEQQYLNQLQQQQKQLHYQLEQMQKTGLRSEQLLQQLQAQQQRHQNDDTAMQLDDLNIELANIQIKLEQSQQSEQQLSQQLQHHQVQKDELQQQCQELAMTEKNLQREIEQTEKLLGHLQQGQGVVAKQPLLQQLQLTYQGQQYSHLIERILAKWLFAETSDQIDWTYQGARQLQCDNVQMQEDQSGNVALIDLPTIETWIKAPLHRLWQSIYIAQDLEQAKQYLGQLDAISSIVTEDGYWLATDWWINLNLDDQVSGDDAKNQTGQAQGQLHYHTHLKALQQQLEQVVSQKQPAQQQLAALQSQYQQSKDALQQMQQHLKQQQQQQQKLLTEQVRLQAILAQHEQNLLQLKQQAQQLQSQIAEDGQEQEQLQYDIVSLQLKIDQIQPQVMAKQEQFEQNKIRLNELKQQAQQDQQQVYQLHSQLQQQQSRHALLQQEDQFREQKIEHISEQLLDCRQQLQRLTDRMQEATEKEQLAKTKADQQQQLWLDWQQQIEQLQQQQQGFNAQRITLQQQENALRDQLEQTRLDWQQHKAEQHHVLEQLQQLGQPKPIEQQIDTVQVSRALEKAEQQFAKIGAINLAAFEELQLLQGRYDELDHQIQDLQQTIEQLQEAMKAIDQETKQLFMKTFDLVNRELQELFPKVFTGGEASLSLEDGWQSGVRLMARPPGKRNSTLALLSGGEKTLTALALVFAIFRLNPAPFCVLDEVDAPLDDANVNRFCNLVKELSQQVQFIYITHNKLAMTMATDLLGVTMPEAGSSKLVAVSLEQAEAYGMTME</sequence>
<dbReference type="PANTHER" id="PTHR43977">
    <property type="entry name" value="STRUCTURAL MAINTENANCE OF CHROMOSOMES PROTEIN 3"/>
    <property type="match status" value="1"/>
</dbReference>
<evidence type="ECO:0000313" key="9">
    <source>
        <dbReference type="Proteomes" id="UP000196536"/>
    </source>
</evidence>
<comment type="caution">
    <text evidence="8">The sequence shown here is derived from an EMBL/GenBank/DDBJ whole genome shotgun (WGS) entry which is preliminary data.</text>
</comment>
<feature type="binding site" evidence="6">
    <location>
        <begin position="32"/>
        <end position="39"/>
    </location>
    <ligand>
        <name>ATP</name>
        <dbReference type="ChEBI" id="CHEBI:30616"/>
    </ligand>
</feature>
<dbReference type="RefSeq" id="WP_087621482.1">
    <property type="nucleotide sequence ID" value="NZ_NEXX01000006.1"/>
</dbReference>
<keyword evidence="1 6" id="KW-0963">Cytoplasm</keyword>
<reference evidence="8 9" key="1">
    <citation type="submission" date="2017-05" db="EMBL/GenBank/DDBJ databases">
        <title>Acinetobacter populi ANC 5415 (= PBJ7), whole genome shotgun sequencing project.</title>
        <authorList>
            <person name="Nemec A."/>
            <person name="Radolfova-Krizova L."/>
        </authorList>
    </citation>
    <scope>NUCLEOTIDE SEQUENCE [LARGE SCALE GENOMIC DNA]</scope>
    <source>
        <strain evidence="8 9">PBJ7</strain>
    </source>
</reference>
<dbReference type="GO" id="GO:0005737">
    <property type="term" value="C:cytoplasm"/>
    <property type="evidence" value="ECO:0007669"/>
    <property type="project" value="UniProtKB-SubCell"/>
</dbReference>
<dbReference type="EMBL" id="NEXX01000006">
    <property type="protein sequence ID" value="OUY05927.1"/>
    <property type="molecule type" value="Genomic_DNA"/>
</dbReference>
<evidence type="ECO:0000259" key="7">
    <source>
        <dbReference type="Pfam" id="PF02463"/>
    </source>
</evidence>
<evidence type="ECO:0000313" key="8">
    <source>
        <dbReference type="EMBL" id="OUY05927.1"/>
    </source>
</evidence>
<feature type="coiled-coil region" evidence="6">
    <location>
        <begin position="972"/>
        <end position="1013"/>
    </location>
</feature>
<name>A0A1Z9YUP1_9GAMM</name>
<evidence type="ECO:0000256" key="1">
    <source>
        <dbReference type="ARBA" id="ARBA00022490"/>
    </source>
</evidence>
<comment type="similarity">
    <text evidence="6">Belongs to the SMC family.</text>
</comment>
<dbReference type="InterPro" id="IPR024704">
    <property type="entry name" value="SMC"/>
</dbReference>
<dbReference type="GO" id="GO:0016887">
    <property type="term" value="F:ATP hydrolysis activity"/>
    <property type="evidence" value="ECO:0007669"/>
    <property type="project" value="InterPro"/>
</dbReference>
<keyword evidence="9" id="KW-1185">Reference proteome</keyword>